<keyword evidence="7 9" id="KW-0503">Monooxygenase</keyword>
<keyword evidence="10" id="KW-0812">Transmembrane</keyword>
<dbReference type="RefSeq" id="XP_022504689.1">
    <property type="nucleotide sequence ID" value="XM_022639381.1"/>
</dbReference>
<dbReference type="FunFam" id="1.10.630.10:FF:000047">
    <property type="entry name" value="Cytochrome P450 monooxygenase"/>
    <property type="match status" value="1"/>
</dbReference>
<dbReference type="InterPro" id="IPR017972">
    <property type="entry name" value="Cyt_P450_CS"/>
</dbReference>
<dbReference type="InterPro" id="IPR036396">
    <property type="entry name" value="Cyt_P450_sf"/>
</dbReference>
<dbReference type="PRINTS" id="PR00463">
    <property type="entry name" value="EP450I"/>
</dbReference>
<evidence type="ECO:0000256" key="9">
    <source>
        <dbReference type="RuleBase" id="RU000461"/>
    </source>
</evidence>
<dbReference type="GO" id="GO:0005506">
    <property type="term" value="F:iron ion binding"/>
    <property type="evidence" value="ECO:0007669"/>
    <property type="project" value="InterPro"/>
</dbReference>
<evidence type="ECO:0000256" key="6">
    <source>
        <dbReference type="ARBA" id="ARBA00023004"/>
    </source>
</evidence>
<gene>
    <name evidence="11" type="ORF">AYO20_01074</name>
</gene>
<name>A0A178DDC3_9EURO</name>
<dbReference type="PANTHER" id="PTHR24305">
    <property type="entry name" value="CYTOCHROME P450"/>
    <property type="match status" value="1"/>
</dbReference>
<keyword evidence="6 8" id="KW-0408">Iron</keyword>
<dbReference type="GO" id="GO:0020037">
    <property type="term" value="F:heme binding"/>
    <property type="evidence" value="ECO:0007669"/>
    <property type="project" value="InterPro"/>
</dbReference>
<dbReference type="AlphaFoldDB" id="A0A178DDC3"/>
<sequence length="612" mass="69166">MSYSYPTILILSVTGIFTFLTVVAATVYFAGYADDVAEWWAKRYYKAKAVAEVKLMENVGEDKVQGLVKDSLKKNPVMGKDELDQVSGGLGQEAVNEGLGGVSGKLGGLGKFEKFEIQSQILQLIIVVIGRLIYNAFFHPLSAYPGPKLWAASRLPWFWSTTHGRIYKDLTSLHMKYGPVVRIAPKELSYASGEAWKSIYGHRPVEMPKDLRGAGLLPTFAEGDSLTHANRESHQRMRRAMSHAFSEKALREQEEIIQSYVDLLMSKLENICQREPQDLVKWFNWTTFDIMGDLAFGEPFHGLATGGYHEWVTLIFNGVKVYPWLQAVVYYKLLRLSRWLVPQKYSQAKKDADALAYQKVEQRVARTNIDRKDFLWYILRHNDPKLGLTMPEIQENAVILIIAGSETTATFLSGLMYLLLSNPKVYKRLVDEVRTSYTSYDDITMVKSQSLVYLDAVIHEGFRIYPPAPATTPRIVPGKGENILGQWVPGDTTVGVAPYAASHDPRNFFRPEDFLPERWLSADKHADGDVAADKFSGDDRAAMQPFSFGPRNCIGMNMAYSEIRLIVSKLLWRFDLKLAACHQGGNWLDQEMYTLWEKPPLMVELVPACGSE</sequence>
<evidence type="ECO:0000313" key="11">
    <source>
        <dbReference type="EMBL" id="OAL39677.1"/>
    </source>
</evidence>
<dbReference type="GO" id="GO:0016705">
    <property type="term" value="F:oxidoreductase activity, acting on paired donors, with incorporation or reduction of molecular oxygen"/>
    <property type="evidence" value="ECO:0007669"/>
    <property type="project" value="InterPro"/>
</dbReference>
<reference evidence="11 12" key="1">
    <citation type="submission" date="2016-03" db="EMBL/GenBank/DDBJ databases">
        <title>The draft genome sequence of Fonsecaea nubica causative agent of cutaneous subcutaneous infection in human host.</title>
        <authorList>
            <person name="Costa F."/>
            <person name="Sybren D.H."/>
            <person name="Raittz R.T."/>
            <person name="Weiss V.A."/>
            <person name="Leao A.C."/>
            <person name="Gomes R."/>
            <person name="De Souza E.M."/>
            <person name="Pedrosa F.O."/>
            <person name="Steffens M.B."/>
            <person name="Bombassaro A."/>
            <person name="Tadra-Sfeir M.Z."/>
            <person name="Moreno L.F."/>
            <person name="Najafzadeh M.J."/>
            <person name="Felipe M.S."/>
            <person name="Teixeira M."/>
            <person name="Sun J."/>
            <person name="Xi L."/>
            <person name="Castro M.A."/>
            <person name="Vicente V.A."/>
        </authorList>
    </citation>
    <scope>NUCLEOTIDE SEQUENCE [LARGE SCALE GENOMIC DNA]</scope>
    <source>
        <strain evidence="11 12">CBS 269.64</strain>
    </source>
</reference>
<evidence type="ECO:0008006" key="13">
    <source>
        <dbReference type="Google" id="ProtNLM"/>
    </source>
</evidence>
<dbReference type="CDD" id="cd11058">
    <property type="entry name" value="CYP60B-like"/>
    <property type="match status" value="1"/>
</dbReference>
<comment type="similarity">
    <text evidence="2 9">Belongs to the cytochrome P450 family.</text>
</comment>
<dbReference type="InterPro" id="IPR001128">
    <property type="entry name" value="Cyt_P450"/>
</dbReference>
<dbReference type="Pfam" id="PF00067">
    <property type="entry name" value="p450"/>
    <property type="match status" value="1"/>
</dbReference>
<dbReference type="GO" id="GO:0004497">
    <property type="term" value="F:monooxygenase activity"/>
    <property type="evidence" value="ECO:0007669"/>
    <property type="project" value="UniProtKB-KW"/>
</dbReference>
<evidence type="ECO:0000256" key="7">
    <source>
        <dbReference type="ARBA" id="ARBA00023033"/>
    </source>
</evidence>
<comment type="cofactor">
    <cofactor evidence="1 8">
        <name>heme</name>
        <dbReference type="ChEBI" id="CHEBI:30413"/>
    </cofactor>
</comment>
<evidence type="ECO:0000256" key="3">
    <source>
        <dbReference type="ARBA" id="ARBA00022617"/>
    </source>
</evidence>
<evidence type="ECO:0000256" key="1">
    <source>
        <dbReference type="ARBA" id="ARBA00001971"/>
    </source>
</evidence>
<dbReference type="InterPro" id="IPR050121">
    <property type="entry name" value="Cytochrome_P450_monoxygenase"/>
</dbReference>
<dbReference type="Gene3D" id="1.10.630.10">
    <property type="entry name" value="Cytochrome P450"/>
    <property type="match status" value="1"/>
</dbReference>
<protein>
    <recommendedName>
        <fullName evidence="13">Cytochrome P450 monooxygenase</fullName>
    </recommendedName>
</protein>
<dbReference type="EMBL" id="LVCJ01000004">
    <property type="protein sequence ID" value="OAL39677.1"/>
    <property type="molecule type" value="Genomic_DNA"/>
</dbReference>
<dbReference type="PROSITE" id="PS00086">
    <property type="entry name" value="CYTOCHROME_P450"/>
    <property type="match status" value="1"/>
</dbReference>
<comment type="caution">
    <text evidence="11">The sequence shown here is derived from an EMBL/GenBank/DDBJ whole genome shotgun (WGS) entry which is preliminary data.</text>
</comment>
<keyword evidence="5 9" id="KW-0560">Oxidoreductase</keyword>
<organism evidence="11 12">
    <name type="scientific">Fonsecaea nubica</name>
    <dbReference type="NCBI Taxonomy" id="856822"/>
    <lineage>
        <taxon>Eukaryota</taxon>
        <taxon>Fungi</taxon>
        <taxon>Dikarya</taxon>
        <taxon>Ascomycota</taxon>
        <taxon>Pezizomycotina</taxon>
        <taxon>Eurotiomycetes</taxon>
        <taxon>Chaetothyriomycetidae</taxon>
        <taxon>Chaetothyriales</taxon>
        <taxon>Herpotrichiellaceae</taxon>
        <taxon>Fonsecaea</taxon>
    </lineage>
</organism>
<keyword evidence="12" id="KW-1185">Reference proteome</keyword>
<evidence type="ECO:0000256" key="8">
    <source>
        <dbReference type="PIRSR" id="PIRSR602401-1"/>
    </source>
</evidence>
<evidence type="ECO:0000256" key="4">
    <source>
        <dbReference type="ARBA" id="ARBA00022723"/>
    </source>
</evidence>
<dbReference type="PRINTS" id="PR00385">
    <property type="entry name" value="P450"/>
</dbReference>
<dbReference type="SUPFAM" id="SSF48264">
    <property type="entry name" value="Cytochrome P450"/>
    <property type="match status" value="1"/>
</dbReference>
<keyword evidence="10" id="KW-1133">Transmembrane helix</keyword>
<feature type="transmembrane region" description="Helical" evidence="10">
    <location>
        <begin position="6"/>
        <end position="33"/>
    </location>
</feature>
<evidence type="ECO:0000256" key="2">
    <source>
        <dbReference type="ARBA" id="ARBA00010617"/>
    </source>
</evidence>
<accession>A0A178DDC3</accession>
<keyword evidence="3 8" id="KW-0349">Heme</keyword>
<evidence type="ECO:0000313" key="12">
    <source>
        <dbReference type="Proteomes" id="UP000185904"/>
    </source>
</evidence>
<keyword evidence="10" id="KW-0472">Membrane</keyword>
<feature type="binding site" description="axial binding residue" evidence="8">
    <location>
        <position position="553"/>
    </location>
    <ligand>
        <name>heme</name>
        <dbReference type="ChEBI" id="CHEBI:30413"/>
    </ligand>
    <ligandPart>
        <name>Fe</name>
        <dbReference type="ChEBI" id="CHEBI:18248"/>
    </ligandPart>
</feature>
<dbReference type="GO" id="GO:0009403">
    <property type="term" value="P:toxin biosynthetic process"/>
    <property type="evidence" value="ECO:0007669"/>
    <property type="project" value="UniProtKB-ARBA"/>
</dbReference>
<evidence type="ECO:0000256" key="5">
    <source>
        <dbReference type="ARBA" id="ARBA00023002"/>
    </source>
</evidence>
<keyword evidence="4 8" id="KW-0479">Metal-binding</keyword>
<dbReference type="OrthoDB" id="1470350at2759"/>
<dbReference type="GeneID" id="34584499"/>
<proteinExistence type="inferred from homology"/>
<dbReference type="InterPro" id="IPR002401">
    <property type="entry name" value="Cyt_P450_E_grp-I"/>
</dbReference>
<evidence type="ECO:0000256" key="10">
    <source>
        <dbReference type="SAM" id="Phobius"/>
    </source>
</evidence>
<dbReference type="PANTHER" id="PTHR24305:SF29">
    <property type="entry name" value="BENZOATE-PARA-HYDROXYLASE"/>
    <property type="match status" value="1"/>
</dbReference>
<dbReference type="Proteomes" id="UP000185904">
    <property type="component" value="Unassembled WGS sequence"/>
</dbReference>